<keyword evidence="3" id="KW-1185">Reference proteome</keyword>
<feature type="chain" id="PRO_5041221046" evidence="1">
    <location>
        <begin position="23"/>
        <end position="101"/>
    </location>
</feature>
<dbReference type="EMBL" id="JAUEPR010000001">
    <property type="protein sequence ID" value="KAK0491316.1"/>
    <property type="molecule type" value="Genomic_DNA"/>
</dbReference>
<proteinExistence type="predicted"/>
<evidence type="ECO:0000313" key="2">
    <source>
        <dbReference type="EMBL" id="KAK0491316.1"/>
    </source>
</evidence>
<protein>
    <submittedName>
        <fullName evidence="2">Uncharacterized protein</fullName>
    </submittedName>
</protein>
<keyword evidence="1" id="KW-0732">Signal</keyword>
<gene>
    <name evidence="2" type="ORF">IW261DRAFT_1556462</name>
</gene>
<dbReference type="Proteomes" id="UP001175227">
    <property type="component" value="Unassembled WGS sequence"/>
</dbReference>
<accession>A0AA39PX06</accession>
<dbReference type="AlphaFoldDB" id="A0AA39PX06"/>
<organism evidence="2 3">
    <name type="scientific">Armillaria novae-zelandiae</name>
    <dbReference type="NCBI Taxonomy" id="153914"/>
    <lineage>
        <taxon>Eukaryota</taxon>
        <taxon>Fungi</taxon>
        <taxon>Dikarya</taxon>
        <taxon>Basidiomycota</taxon>
        <taxon>Agaricomycotina</taxon>
        <taxon>Agaricomycetes</taxon>
        <taxon>Agaricomycetidae</taxon>
        <taxon>Agaricales</taxon>
        <taxon>Marasmiineae</taxon>
        <taxon>Physalacriaceae</taxon>
        <taxon>Armillaria</taxon>
    </lineage>
</organism>
<name>A0AA39PX06_9AGAR</name>
<comment type="caution">
    <text evidence="2">The sequence shown here is derived from an EMBL/GenBank/DDBJ whole genome shotgun (WGS) entry which is preliminary data.</text>
</comment>
<reference evidence="2" key="1">
    <citation type="submission" date="2023-06" db="EMBL/GenBank/DDBJ databases">
        <authorList>
            <consortium name="Lawrence Berkeley National Laboratory"/>
            <person name="Ahrendt S."/>
            <person name="Sahu N."/>
            <person name="Indic B."/>
            <person name="Wong-Bajracharya J."/>
            <person name="Merenyi Z."/>
            <person name="Ke H.-M."/>
            <person name="Monk M."/>
            <person name="Kocsube S."/>
            <person name="Drula E."/>
            <person name="Lipzen A."/>
            <person name="Balint B."/>
            <person name="Henrissat B."/>
            <person name="Andreopoulos B."/>
            <person name="Martin F.M."/>
            <person name="Harder C.B."/>
            <person name="Rigling D."/>
            <person name="Ford K.L."/>
            <person name="Foster G.D."/>
            <person name="Pangilinan J."/>
            <person name="Papanicolaou A."/>
            <person name="Barry K."/>
            <person name="LaButti K."/>
            <person name="Viragh M."/>
            <person name="Koriabine M."/>
            <person name="Yan M."/>
            <person name="Riley R."/>
            <person name="Champramary S."/>
            <person name="Plett K.L."/>
            <person name="Tsai I.J."/>
            <person name="Slot J."/>
            <person name="Sipos G."/>
            <person name="Plett J."/>
            <person name="Nagy L.G."/>
            <person name="Grigoriev I.V."/>
        </authorList>
    </citation>
    <scope>NUCLEOTIDE SEQUENCE</scope>
    <source>
        <strain evidence="2">ICMP 16352</strain>
    </source>
</reference>
<evidence type="ECO:0000313" key="3">
    <source>
        <dbReference type="Proteomes" id="UP001175227"/>
    </source>
</evidence>
<feature type="signal peptide" evidence="1">
    <location>
        <begin position="1"/>
        <end position="22"/>
    </location>
</feature>
<evidence type="ECO:0000256" key="1">
    <source>
        <dbReference type="SAM" id="SignalP"/>
    </source>
</evidence>
<sequence length="101" mass="11062">MSIGKSCLPLLPLAYTVLPTAGPWPPEDSFNLVGIPTFPLPSNEEYHPLSIKAYKLNMAPDIDNTSDCAQQVYNTHIIAIVKQLGSITDNQLADMEADFQT</sequence>